<dbReference type="Pfam" id="PF13704">
    <property type="entry name" value="Glyco_tranf_2_4"/>
    <property type="match status" value="1"/>
</dbReference>
<protein>
    <submittedName>
        <fullName evidence="4">Glycosyl transferase family 2</fullName>
    </submittedName>
</protein>
<dbReference type="SUPFAM" id="SSF53448">
    <property type="entry name" value="Nucleotide-diphospho-sugar transferases"/>
    <property type="match status" value="1"/>
</dbReference>
<dbReference type="EMBL" id="FPAJ01000010">
    <property type="protein sequence ID" value="SFT16785.1"/>
    <property type="molecule type" value="Genomic_DNA"/>
</dbReference>
<dbReference type="GO" id="GO:0005737">
    <property type="term" value="C:cytoplasm"/>
    <property type="evidence" value="ECO:0007669"/>
    <property type="project" value="TreeGrafter"/>
</dbReference>
<keyword evidence="5" id="KW-1185">Reference proteome</keyword>
<organism evidence="4 5">
    <name type="scientific">Sulfitobacter marinus</name>
    <dbReference type="NCBI Taxonomy" id="394264"/>
    <lineage>
        <taxon>Bacteria</taxon>
        <taxon>Pseudomonadati</taxon>
        <taxon>Pseudomonadota</taxon>
        <taxon>Alphaproteobacteria</taxon>
        <taxon>Rhodobacterales</taxon>
        <taxon>Roseobacteraceae</taxon>
        <taxon>Sulfitobacter</taxon>
    </lineage>
</organism>
<keyword evidence="2" id="KW-0812">Transmembrane</keyword>
<comment type="subcellular location">
    <subcellularLocation>
        <location evidence="1">Membrane</location>
        <topology evidence="1">Single-pass membrane protein</topology>
    </subcellularLocation>
</comment>
<dbReference type="STRING" id="394264.SAMN04488040_0011"/>
<sequence length="338" mass="38464">MTRILAVTCMRNEGPYCLEWIAHHRAAGITDFLIFTHDCEDGTLGLLDLLPDITHVPFQPTGKKSVQWQAMRLADAHPLIKAADWAIFFDCDEFLCLETPMETFADLIASVGEETDAIALPWRFFGAAEQMEFTDQPTVERFTMCAPDPFFLPAGHFFKTLFRPEKFQKLGVHRPKNKRSKPARWSLGAAQPASDDFAQDDSRINLFGSMQTPARARLNHYSVRSAAEFMVKRGRGLPNRTSKRLDLHYWAERNFNTVQDHMIDPMLIATRAELAKLHAVPQIPAAHQHAVAWHQDAFATLMKDPAEIQFYWHLTLLAGSTPPTQDQTRAHLRRLSQT</sequence>
<dbReference type="RefSeq" id="WP_093917714.1">
    <property type="nucleotide sequence ID" value="NZ_FPAJ01000010.1"/>
</dbReference>
<evidence type="ECO:0000256" key="1">
    <source>
        <dbReference type="ARBA" id="ARBA00004167"/>
    </source>
</evidence>
<proteinExistence type="predicted"/>
<dbReference type="GO" id="GO:0016757">
    <property type="term" value="F:glycosyltransferase activity"/>
    <property type="evidence" value="ECO:0007669"/>
    <property type="project" value="TreeGrafter"/>
</dbReference>
<reference evidence="5" key="1">
    <citation type="submission" date="2016-10" db="EMBL/GenBank/DDBJ databases">
        <authorList>
            <person name="Varghese N."/>
            <person name="Submissions S."/>
        </authorList>
    </citation>
    <scope>NUCLEOTIDE SEQUENCE [LARGE SCALE GENOMIC DNA]</scope>
    <source>
        <strain evidence="5">DSM 23422</strain>
    </source>
</reference>
<gene>
    <name evidence="4" type="ORF">SAMN04488040_0011</name>
</gene>
<dbReference type="OrthoDB" id="4964299at2"/>
<evidence type="ECO:0000256" key="2">
    <source>
        <dbReference type="ARBA" id="ARBA00022692"/>
    </source>
</evidence>
<name>A0A1I6VSU1_9RHOB</name>
<evidence type="ECO:0000256" key="3">
    <source>
        <dbReference type="ARBA" id="ARBA00022989"/>
    </source>
</evidence>
<dbReference type="AlphaFoldDB" id="A0A1I6VSU1"/>
<evidence type="ECO:0000313" key="4">
    <source>
        <dbReference type="EMBL" id="SFT16785.1"/>
    </source>
</evidence>
<dbReference type="PANTHER" id="PTHR21461:SF69">
    <property type="entry name" value="GLYCOSYLTRANSFERASE FAMILY 92 PROTEIN"/>
    <property type="match status" value="1"/>
</dbReference>
<keyword evidence="3" id="KW-1133">Transmembrane helix</keyword>
<keyword evidence="4" id="KW-0808">Transferase</keyword>
<dbReference type="GO" id="GO:0016020">
    <property type="term" value="C:membrane"/>
    <property type="evidence" value="ECO:0007669"/>
    <property type="project" value="UniProtKB-SubCell"/>
</dbReference>
<keyword evidence="3" id="KW-0472">Membrane</keyword>
<dbReference type="Proteomes" id="UP000199239">
    <property type="component" value="Unassembled WGS sequence"/>
</dbReference>
<dbReference type="InterPro" id="IPR029044">
    <property type="entry name" value="Nucleotide-diphossugar_trans"/>
</dbReference>
<dbReference type="PANTHER" id="PTHR21461">
    <property type="entry name" value="GLYCOSYLTRANSFERASE FAMILY 92 PROTEIN"/>
    <property type="match status" value="1"/>
</dbReference>
<accession>A0A1I6VSU1</accession>
<evidence type="ECO:0000313" key="5">
    <source>
        <dbReference type="Proteomes" id="UP000199239"/>
    </source>
</evidence>